<evidence type="ECO:0000256" key="5">
    <source>
        <dbReference type="PROSITE-ProRule" id="PRU01248"/>
    </source>
</evidence>
<keyword evidence="9" id="KW-1185">Reference proteome</keyword>
<dbReference type="Proteomes" id="UP001239462">
    <property type="component" value="Unassembled WGS sequence"/>
</dbReference>
<feature type="domain" description="Tyr recombinase" evidence="6">
    <location>
        <begin position="152"/>
        <end position="360"/>
    </location>
</feature>
<dbReference type="InterPro" id="IPR010998">
    <property type="entry name" value="Integrase_recombinase_N"/>
</dbReference>
<feature type="domain" description="Core-binding (CB)" evidence="7">
    <location>
        <begin position="45"/>
        <end position="128"/>
    </location>
</feature>
<evidence type="ECO:0000313" key="8">
    <source>
        <dbReference type="EMBL" id="MDM4014928.1"/>
    </source>
</evidence>
<evidence type="ECO:0000256" key="3">
    <source>
        <dbReference type="ARBA" id="ARBA00023125"/>
    </source>
</evidence>
<keyword evidence="2" id="KW-0229">DNA integration</keyword>
<gene>
    <name evidence="8" type="ORF">QTN89_05770</name>
</gene>
<dbReference type="InterPro" id="IPR013762">
    <property type="entry name" value="Integrase-like_cat_sf"/>
</dbReference>
<dbReference type="Gene3D" id="1.10.443.10">
    <property type="entry name" value="Intergrase catalytic core"/>
    <property type="match status" value="1"/>
</dbReference>
<evidence type="ECO:0000259" key="6">
    <source>
        <dbReference type="PROSITE" id="PS51898"/>
    </source>
</evidence>
<sequence length="374" mass="42345">MVRSTRTTSKKSAEKIASRWEADAALRRAGVIDMTAERISQQSRRPIADHVSEFRASIESPGNSEKHVDDTMKIIDCVIDRESFAALSDVTIESLERYAKYLRDDFGRAPRTIQKHLAAWKQFTKWATDTRRLSTDPLSTLRTPNPEIDRRIERRALHPDEWPLLQAAALVAPDHACGITGPQRALLYELAIQTGLRQNEIRQLTRGKLHLQQSPPFVLLPSRSTKNKSPARQYVSTDLAERIVSYAKQRPAGEPLFVLPHESTVAKMIRKDLALARETWIDEVKGKQRKQRVQSDFLANANSEGQQFDFHALRHTCGAWLALAGENPKTIQTIMRHSSITLTMDTYGHLFPATESDAIRRLADRHFPSKKGSA</sequence>
<dbReference type="InterPro" id="IPR050090">
    <property type="entry name" value="Tyrosine_recombinase_XerCD"/>
</dbReference>
<comment type="similarity">
    <text evidence="1">Belongs to the 'phage' integrase family.</text>
</comment>
<dbReference type="SUPFAM" id="SSF56349">
    <property type="entry name" value="DNA breaking-rejoining enzymes"/>
    <property type="match status" value="1"/>
</dbReference>
<keyword evidence="3 5" id="KW-0238">DNA-binding</keyword>
<evidence type="ECO:0000256" key="2">
    <source>
        <dbReference type="ARBA" id="ARBA00022908"/>
    </source>
</evidence>
<dbReference type="InterPro" id="IPR011010">
    <property type="entry name" value="DNA_brk_join_enz"/>
</dbReference>
<protein>
    <submittedName>
        <fullName evidence="8">Tyrosine-type recombinase/integrase</fullName>
    </submittedName>
</protein>
<reference evidence="8 9" key="1">
    <citation type="submission" date="2023-06" db="EMBL/GenBank/DDBJ databases">
        <title>Roseiconus lacunae JC819 isolated from Gulf of Mannar region, Tamil Nadu.</title>
        <authorList>
            <person name="Pk S."/>
            <person name="Ch S."/>
            <person name="Ch V.R."/>
        </authorList>
    </citation>
    <scope>NUCLEOTIDE SEQUENCE [LARGE SCALE GENOMIC DNA]</scope>
    <source>
        <strain evidence="8 9">JC819</strain>
    </source>
</reference>
<proteinExistence type="inferred from homology"/>
<dbReference type="Pfam" id="PF00589">
    <property type="entry name" value="Phage_integrase"/>
    <property type="match status" value="1"/>
</dbReference>
<dbReference type="RefSeq" id="WP_289162521.1">
    <property type="nucleotide sequence ID" value="NZ_JASZZN010000003.1"/>
</dbReference>
<keyword evidence="4" id="KW-0233">DNA recombination</keyword>
<dbReference type="PANTHER" id="PTHR30349:SF64">
    <property type="entry name" value="PROPHAGE INTEGRASE INTD-RELATED"/>
    <property type="match status" value="1"/>
</dbReference>
<dbReference type="InterPro" id="IPR002104">
    <property type="entry name" value="Integrase_catalytic"/>
</dbReference>
<evidence type="ECO:0000259" key="7">
    <source>
        <dbReference type="PROSITE" id="PS51900"/>
    </source>
</evidence>
<dbReference type="PANTHER" id="PTHR30349">
    <property type="entry name" value="PHAGE INTEGRASE-RELATED"/>
    <property type="match status" value="1"/>
</dbReference>
<dbReference type="Gene3D" id="1.10.150.130">
    <property type="match status" value="1"/>
</dbReference>
<comment type="caution">
    <text evidence="8">The sequence shown here is derived from an EMBL/GenBank/DDBJ whole genome shotgun (WGS) entry which is preliminary data.</text>
</comment>
<accession>A0ABT7PEL7</accession>
<evidence type="ECO:0000256" key="1">
    <source>
        <dbReference type="ARBA" id="ARBA00008857"/>
    </source>
</evidence>
<dbReference type="PROSITE" id="PS51900">
    <property type="entry name" value="CB"/>
    <property type="match status" value="1"/>
</dbReference>
<dbReference type="PROSITE" id="PS51898">
    <property type="entry name" value="TYR_RECOMBINASE"/>
    <property type="match status" value="1"/>
</dbReference>
<evidence type="ECO:0000313" key="9">
    <source>
        <dbReference type="Proteomes" id="UP001239462"/>
    </source>
</evidence>
<evidence type="ECO:0000256" key="4">
    <source>
        <dbReference type="ARBA" id="ARBA00023172"/>
    </source>
</evidence>
<dbReference type="InterPro" id="IPR044068">
    <property type="entry name" value="CB"/>
</dbReference>
<dbReference type="EMBL" id="JASZZN010000003">
    <property type="protein sequence ID" value="MDM4014928.1"/>
    <property type="molecule type" value="Genomic_DNA"/>
</dbReference>
<organism evidence="8 9">
    <name type="scientific">Roseiconus lacunae</name>
    <dbReference type="NCBI Taxonomy" id="2605694"/>
    <lineage>
        <taxon>Bacteria</taxon>
        <taxon>Pseudomonadati</taxon>
        <taxon>Planctomycetota</taxon>
        <taxon>Planctomycetia</taxon>
        <taxon>Pirellulales</taxon>
        <taxon>Pirellulaceae</taxon>
        <taxon>Roseiconus</taxon>
    </lineage>
</organism>
<name>A0ABT7PEL7_9BACT</name>